<evidence type="ECO:0000313" key="4">
    <source>
        <dbReference type="Proteomes" id="UP000066480"/>
    </source>
</evidence>
<dbReference type="PROSITE" id="PS50006">
    <property type="entry name" value="FHA_DOMAIN"/>
    <property type="match status" value="1"/>
</dbReference>
<keyword evidence="1" id="KW-0597">Phosphoprotein</keyword>
<dbReference type="Proteomes" id="UP000066480">
    <property type="component" value="Chromosome"/>
</dbReference>
<keyword evidence="4" id="KW-1185">Reference proteome</keyword>
<name>A0A0K1JNH4_9MICO</name>
<evidence type="ECO:0000256" key="1">
    <source>
        <dbReference type="ARBA" id="ARBA00022553"/>
    </source>
</evidence>
<dbReference type="CDD" id="cd00060">
    <property type="entry name" value="FHA"/>
    <property type="match status" value="1"/>
</dbReference>
<dbReference type="STRING" id="571913.VV02_24310"/>
<sequence>MEPHPDGSVPGTLFVADGVTIAPQEGLVVRFGRNRLEVDLCIGADDLQVSRVHGTITCRAGQWWLDCTGRSPVQLPNAVLLYSDSPPVPLDVGYTPLSLRSSRGREHVIELYISGPRGNRPSAWPAAETEEPRRWRLSRDERLALAVLGRRYLVNEPHPQPLSRQQAAAELLDLDPDGRWTVKKVEHVVADVRTRLSSNGVFGLRRDEVGEPVGLTLAVNLLRELTSSSTLVPSDLDLLENPDDAPPCE</sequence>
<feature type="domain" description="FHA" evidence="2">
    <location>
        <begin position="29"/>
        <end position="80"/>
    </location>
</feature>
<dbReference type="InterPro" id="IPR008984">
    <property type="entry name" value="SMAD_FHA_dom_sf"/>
</dbReference>
<dbReference type="InterPro" id="IPR000253">
    <property type="entry name" value="FHA_dom"/>
</dbReference>
<dbReference type="OrthoDB" id="4213445at2"/>
<accession>A0A0K1JNH4</accession>
<dbReference type="SUPFAM" id="SSF49879">
    <property type="entry name" value="SMAD/FHA domain"/>
    <property type="match status" value="1"/>
</dbReference>
<reference evidence="3 4" key="1">
    <citation type="submission" date="2015-03" db="EMBL/GenBank/DDBJ databases">
        <title>Luteipulveratus halotolerans sp. nov., a novel actinobacterium (Dermacoccaceae) from Sarawak, Malaysia.</title>
        <authorList>
            <person name="Juboi H."/>
            <person name="Basik A."/>
            <person name="Shamsul S.S."/>
            <person name="Arnold P."/>
            <person name="Schmitt E.K."/>
            <person name="Sanglier J.-J."/>
            <person name="Yeo T."/>
        </authorList>
    </citation>
    <scope>NUCLEOTIDE SEQUENCE [LARGE SCALE GENOMIC DNA]</scope>
    <source>
        <strain evidence="3 4">MN07-A0370</strain>
    </source>
</reference>
<proteinExistence type="predicted"/>
<gene>
    <name evidence="3" type="ORF">VV02_24310</name>
</gene>
<evidence type="ECO:0000259" key="2">
    <source>
        <dbReference type="PROSITE" id="PS50006"/>
    </source>
</evidence>
<organism evidence="3 4">
    <name type="scientific">Luteipulveratus mongoliensis</name>
    <dbReference type="NCBI Taxonomy" id="571913"/>
    <lineage>
        <taxon>Bacteria</taxon>
        <taxon>Bacillati</taxon>
        <taxon>Actinomycetota</taxon>
        <taxon>Actinomycetes</taxon>
        <taxon>Micrococcales</taxon>
        <taxon>Dermacoccaceae</taxon>
        <taxon>Luteipulveratus</taxon>
    </lineage>
</organism>
<dbReference type="KEGG" id="lmoi:VV02_24310"/>
<dbReference type="RefSeq" id="WP_052595841.1">
    <property type="nucleotide sequence ID" value="NZ_CP011112.1"/>
</dbReference>
<protein>
    <recommendedName>
        <fullName evidence="2">FHA domain-containing protein</fullName>
    </recommendedName>
</protein>
<dbReference type="EMBL" id="CP011112">
    <property type="protein sequence ID" value="AKU18246.1"/>
    <property type="molecule type" value="Genomic_DNA"/>
</dbReference>
<dbReference type="AlphaFoldDB" id="A0A0K1JNH4"/>
<evidence type="ECO:0000313" key="3">
    <source>
        <dbReference type="EMBL" id="AKU18246.1"/>
    </source>
</evidence>
<dbReference type="PATRIC" id="fig|571913.6.peg.4929"/>